<reference evidence="2" key="3">
    <citation type="submission" date="2015-06" db="UniProtKB">
        <authorList>
            <consortium name="EnsemblMetazoa"/>
        </authorList>
    </citation>
    <scope>IDENTIFICATION</scope>
</reference>
<dbReference type="RefSeq" id="XP_009018456.1">
    <property type="nucleotide sequence ID" value="XM_009020208.1"/>
</dbReference>
<dbReference type="EMBL" id="KB096633">
    <property type="protein sequence ID" value="ESO03308.1"/>
    <property type="molecule type" value="Genomic_DNA"/>
</dbReference>
<dbReference type="EnsemblMetazoa" id="HelroT173593">
    <property type="protein sequence ID" value="HelroP173593"/>
    <property type="gene ID" value="HelroG173593"/>
</dbReference>
<name>T1F700_HELRO</name>
<protein>
    <submittedName>
        <fullName evidence="1 2">Uncharacterized protein</fullName>
    </submittedName>
</protein>
<keyword evidence="3" id="KW-1185">Reference proteome</keyword>
<proteinExistence type="predicted"/>
<dbReference type="AlphaFoldDB" id="T1F700"/>
<gene>
    <name evidence="2" type="primary">20204599</name>
    <name evidence="1" type="ORF">HELRODRAFT_173593</name>
</gene>
<dbReference type="GeneID" id="20204599"/>
<evidence type="ECO:0000313" key="2">
    <source>
        <dbReference type="EnsemblMetazoa" id="HelroP173593"/>
    </source>
</evidence>
<dbReference type="InParanoid" id="T1F700"/>
<accession>T1F700</accession>
<evidence type="ECO:0000313" key="1">
    <source>
        <dbReference type="EMBL" id="ESO03308.1"/>
    </source>
</evidence>
<dbReference type="EMBL" id="AMQM01004605">
    <property type="status" value="NOT_ANNOTATED_CDS"/>
    <property type="molecule type" value="Genomic_DNA"/>
</dbReference>
<reference evidence="3" key="1">
    <citation type="submission" date="2012-12" db="EMBL/GenBank/DDBJ databases">
        <authorList>
            <person name="Hellsten U."/>
            <person name="Grimwood J."/>
            <person name="Chapman J.A."/>
            <person name="Shapiro H."/>
            <person name="Aerts A."/>
            <person name="Otillar R.P."/>
            <person name="Terry A.Y."/>
            <person name="Boore J.L."/>
            <person name="Simakov O."/>
            <person name="Marletaz F."/>
            <person name="Cho S.-J."/>
            <person name="Edsinger-Gonzales E."/>
            <person name="Havlak P."/>
            <person name="Kuo D.-H."/>
            <person name="Larsson T."/>
            <person name="Lv J."/>
            <person name="Arendt D."/>
            <person name="Savage R."/>
            <person name="Osoegawa K."/>
            <person name="de Jong P."/>
            <person name="Lindberg D.R."/>
            <person name="Seaver E.C."/>
            <person name="Weisblat D.A."/>
            <person name="Putnam N.H."/>
            <person name="Grigoriev I.V."/>
            <person name="Rokhsar D.S."/>
        </authorList>
    </citation>
    <scope>NUCLEOTIDE SEQUENCE</scope>
</reference>
<dbReference type="HOGENOM" id="CLU_1251862_0_0_1"/>
<sequence>MMFSAFLQSPSSSQLQSCSSQGTAFATTETQFSSQILPYKSDLSTFVSLSLGVTKSRRGRPGKYFSYLLKDHLKHHYSEEELWNTCIETLRQYQQNDQQIQLKKKLIELQKIQRLLAWKTLRKLKSQKQLTMLKNVAEILFGKEHRINIILNYVKLHQRISAVATNKLLPKEVNGSFKKHRRHVSQELSLSSGLNLREGSPGYPQKRGPHNLERKIYIQIG</sequence>
<dbReference type="KEGG" id="hro:HELRODRAFT_173593"/>
<dbReference type="CTD" id="20204599"/>
<evidence type="ECO:0000313" key="3">
    <source>
        <dbReference type="Proteomes" id="UP000015101"/>
    </source>
</evidence>
<dbReference type="Proteomes" id="UP000015101">
    <property type="component" value="Unassembled WGS sequence"/>
</dbReference>
<reference evidence="1 3" key="2">
    <citation type="journal article" date="2013" name="Nature">
        <title>Insights into bilaterian evolution from three spiralian genomes.</title>
        <authorList>
            <person name="Simakov O."/>
            <person name="Marletaz F."/>
            <person name="Cho S.J."/>
            <person name="Edsinger-Gonzales E."/>
            <person name="Havlak P."/>
            <person name="Hellsten U."/>
            <person name="Kuo D.H."/>
            <person name="Larsson T."/>
            <person name="Lv J."/>
            <person name="Arendt D."/>
            <person name="Savage R."/>
            <person name="Osoegawa K."/>
            <person name="de Jong P."/>
            <person name="Grimwood J."/>
            <person name="Chapman J.A."/>
            <person name="Shapiro H."/>
            <person name="Aerts A."/>
            <person name="Otillar R.P."/>
            <person name="Terry A.Y."/>
            <person name="Boore J.L."/>
            <person name="Grigoriev I.V."/>
            <person name="Lindberg D.R."/>
            <person name="Seaver E.C."/>
            <person name="Weisblat D.A."/>
            <person name="Putnam N.H."/>
            <person name="Rokhsar D.S."/>
        </authorList>
    </citation>
    <scope>NUCLEOTIDE SEQUENCE</scope>
</reference>
<organism evidence="2 3">
    <name type="scientific">Helobdella robusta</name>
    <name type="common">Californian leech</name>
    <dbReference type="NCBI Taxonomy" id="6412"/>
    <lineage>
        <taxon>Eukaryota</taxon>
        <taxon>Metazoa</taxon>
        <taxon>Spiralia</taxon>
        <taxon>Lophotrochozoa</taxon>
        <taxon>Annelida</taxon>
        <taxon>Clitellata</taxon>
        <taxon>Hirudinea</taxon>
        <taxon>Rhynchobdellida</taxon>
        <taxon>Glossiphoniidae</taxon>
        <taxon>Helobdella</taxon>
    </lineage>
</organism>